<gene>
    <name evidence="1" type="ORF">HOLDEFILI_01127</name>
</gene>
<reference evidence="1 2" key="2">
    <citation type="submission" date="2009-02" db="EMBL/GenBank/DDBJ databases">
        <title>Draft genome sequence of Holdemania filiformis DSM 12042.</title>
        <authorList>
            <person name="Sudarsanam P."/>
            <person name="Ley R."/>
            <person name="Guruge J."/>
            <person name="Turnbaugh P.J."/>
            <person name="Mahowald M."/>
            <person name="Liep D."/>
            <person name="Gordon J."/>
        </authorList>
    </citation>
    <scope>NUCLEOTIDE SEQUENCE [LARGE SCALE GENOMIC DNA]</scope>
    <source>
        <strain evidence="1 2">DSM 12042</strain>
    </source>
</reference>
<dbReference type="AlphaFoldDB" id="B9Y5P4"/>
<comment type="caution">
    <text evidence="1">The sequence shown here is derived from an EMBL/GenBank/DDBJ whole genome shotgun (WGS) entry which is preliminary data.</text>
</comment>
<name>B9Y5P4_9FIRM</name>
<dbReference type="Proteomes" id="UP000005950">
    <property type="component" value="Unassembled WGS sequence"/>
</dbReference>
<accession>B9Y5P4</accession>
<protein>
    <submittedName>
        <fullName evidence="1">Uncharacterized protein</fullName>
    </submittedName>
</protein>
<dbReference type="HOGENOM" id="CLU_3290787_0_0_9"/>
<proteinExistence type="predicted"/>
<evidence type="ECO:0000313" key="1">
    <source>
        <dbReference type="EMBL" id="EEF68703.1"/>
    </source>
</evidence>
<organism evidence="1 2">
    <name type="scientific">Holdemania filiformis DSM 12042</name>
    <dbReference type="NCBI Taxonomy" id="545696"/>
    <lineage>
        <taxon>Bacteria</taxon>
        <taxon>Bacillati</taxon>
        <taxon>Bacillota</taxon>
        <taxon>Erysipelotrichia</taxon>
        <taxon>Erysipelotrichales</taxon>
        <taxon>Erysipelotrichaceae</taxon>
        <taxon>Holdemania</taxon>
    </lineage>
</organism>
<evidence type="ECO:0000313" key="2">
    <source>
        <dbReference type="Proteomes" id="UP000005950"/>
    </source>
</evidence>
<dbReference type="EMBL" id="ACCF01000064">
    <property type="protein sequence ID" value="EEF68703.1"/>
    <property type="molecule type" value="Genomic_DNA"/>
</dbReference>
<sequence>MFPPRPQRLNYHDVSSVSFIRSSLRNNLYPQPQSNERLPF</sequence>
<reference evidence="1 2" key="1">
    <citation type="submission" date="2008-12" db="EMBL/GenBank/DDBJ databases">
        <authorList>
            <person name="Fulton L."/>
            <person name="Clifton S."/>
            <person name="Fulton B."/>
            <person name="Xu J."/>
            <person name="Minx P."/>
            <person name="Pepin K.H."/>
            <person name="Johnson M."/>
            <person name="Bhonagiri V."/>
            <person name="Nash W.E."/>
            <person name="Mardis E.R."/>
            <person name="Wilson R.K."/>
        </authorList>
    </citation>
    <scope>NUCLEOTIDE SEQUENCE [LARGE SCALE GENOMIC DNA]</scope>
    <source>
        <strain evidence="1 2">DSM 12042</strain>
    </source>
</reference>